<accession>A0A7S0ZMU2</accession>
<evidence type="ECO:0000313" key="3">
    <source>
        <dbReference type="EMBL" id="CAD8826681.1"/>
    </source>
</evidence>
<evidence type="ECO:0000256" key="2">
    <source>
        <dbReference type="SAM" id="MobiDB-lite"/>
    </source>
</evidence>
<gene>
    <name evidence="3" type="ORF">NSCI0253_LOCUS1027</name>
</gene>
<dbReference type="AlphaFoldDB" id="A0A7S0ZMU2"/>
<evidence type="ECO:0000256" key="1">
    <source>
        <dbReference type="SAM" id="Coils"/>
    </source>
</evidence>
<protein>
    <recommendedName>
        <fullName evidence="4">PX domain-containing protein</fullName>
    </recommendedName>
</protein>
<feature type="compositionally biased region" description="Basic and acidic residues" evidence="2">
    <location>
        <begin position="402"/>
        <end position="415"/>
    </location>
</feature>
<sequence>MDDAPALVIRVCLCPGLRRRVSPGDVWHLIPFELYEVSVCLEGSDEQPALVVYHRQKDFNLLHSTLCANGVKVRSLPKIRACHKTEGSKLQAYLRELLQSHLGPTSFPLKAFFSGCRLSAVLQPPCVCGFPRADSFDGLREGAVLKRSHHAFPQFAQWVRVWNLAPHLREQLVARKEEQDLRRGRYVRRGRCRQEIYEELESFACEPGRHTDPETAQAELLQLDTVSKKLQGLRNQAQLDRGASATTAGPFEGNPEDQDFGFALPVRCEIDALAHVESRRYSEELDAVRVLEIRATQEVFSRIMYELLEDSVVHRRAIKRVEDSLSLPERMDLLKEASQTRMQLLKDALESAKASLQAQEDYPGLGHPASNVKFHKSEFHEDEELHARCLANVREAQAGADDVARAVRQDRETAEASHNSWKSTEDILDWPVNASPCPSPRAGKSFSRSFDPCAASPCSSPRGRSSAGSLKETFDFTSTSEAAARRHIALQNMFLTEVHHSVGRNETHAEDLRHELRGMLDLLLEMGQQLRAEADVRNEVKAVLQAHTELRQRKLEMLQSEIEDAQRQVEERAAAFAKWNRECVLPGEARGAELVDGHQRDVSTLEQVEASCEISVGVDDCVEMMMHGHMPERPEKIFPKPLKVCGQDVLDHVPHHLVRKYERDINRAIACDNKELDCQQAALALLEQLRPSEERQKKAKVALPAMEKLKSEIQSELEKLREWSSRFSFEDYRGEKLNLLEGDPTLQKAADALKVMRSSSRHLLDTVERALADVENLVSMLSNHIDKEIDLRDRGQELFKKLCEKQREAVEARYKLASSLEIVETQKEESRQRHLIQDRLNMEEENLILDHEQRREIMQVRHEAAMKQQRELAEAQLEEIVMIMKMRKEMLSKHRVGQKLQLPPVILDVTQDVVEFRR</sequence>
<reference evidence="3" key="1">
    <citation type="submission" date="2021-01" db="EMBL/GenBank/DDBJ databases">
        <authorList>
            <person name="Corre E."/>
            <person name="Pelletier E."/>
            <person name="Niang G."/>
            <person name="Scheremetjew M."/>
            <person name="Finn R."/>
            <person name="Kale V."/>
            <person name="Holt S."/>
            <person name="Cochrane G."/>
            <person name="Meng A."/>
            <person name="Brown T."/>
            <person name="Cohen L."/>
        </authorList>
    </citation>
    <scope>NUCLEOTIDE SEQUENCE</scope>
</reference>
<dbReference type="EMBL" id="HBFQ01001496">
    <property type="protein sequence ID" value="CAD8826681.1"/>
    <property type="molecule type" value="Transcribed_RNA"/>
</dbReference>
<feature type="coiled-coil region" evidence="1">
    <location>
        <begin position="548"/>
        <end position="582"/>
    </location>
</feature>
<evidence type="ECO:0008006" key="4">
    <source>
        <dbReference type="Google" id="ProtNLM"/>
    </source>
</evidence>
<dbReference type="CDD" id="cd06093">
    <property type="entry name" value="PX_domain"/>
    <property type="match status" value="1"/>
</dbReference>
<feature type="region of interest" description="Disordered" evidence="2">
    <location>
        <begin position="401"/>
        <end position="422"/>
    </location>
</feature>
<keyword evidence="1" id="KW-0175">Coiled coil</keyword>
<name>A0A7S0ZMU2_NOCSC</name>
<organism evidence="3">
    <name type="scientific">Noctiluca scintillans</name>
    <name type="common">Sea sparkle</name>
    <name type="synonym">Red tide dinoflagellate</name>
    <dbReference type="NCBI Taxonomy" id="2966"/>
    <lineage>
        <taxon>Eukaryota</taxon>
        <taxon>Sar</taxon>
        <taxon>Alveolata</taxon>
        <taxon>Dinophyceae</taxon>
        <taxon>Noctilucales</taxon>
        <taxon>Noctilucaceae</taxon>
        <taxon>Noctiluca</taxon>
    </lineage>
</organism>
<proteinExistence type="predicted"/>